<keyword evidence="10 11" id="KW-0998">Cell outer membrane</keyword>
<keyword evidence="12" id="KW-0732">Signal</keyword>
<reference evidence="14 15" key="1">
    <citation type="submission" date="2016-10" db="EMBL/GenBank/DDBJ databases">
        <authorList>
            <person name="de Groot N.N."/>
        </authorList>
    </citation>
    <scope>NUCLEOTIDE SEQUENCE [LARGE SCALE GENOMIC DNA]</scope>
    <source>
        <strain evidence="14 15">S5-249</strain>
    </source>
</reference>
<proteinExistence type="inferred from homology"/>
<dbReference type="InterPro" id="IPR036942">
    <property type="entry name" value="Beta-barrel_TonB_sf"/>
</dbReference>
<protein>
    <submittedName>
        <fullName evidence="14">Iron complex outermembrane recepter protein</fullName>
    </submittedName>
</protein>
<keyword evidence="4" id="KW-0410">Iron transport</keyword>
<keyword evidence="3 11" id="KW-1134">Transmembrane beta strand</keyword>
<keyword evidence="9 11" id="KW-0472">Membrane</keyword>
<name>A0A1I6KC13_9SPHN</name>
<keyword evidence="15" id="KW-1185">Reference proteome</keyword>
<dbReference type="PANTHER" id="PTHR32552:SF81">
    <property type="entry name" value="TONB-DEPENDENT OUTER MEMBRANE RECEPTOR"/>
    <property type="match status" value="1"/>
</dbReference>
<dbReference type="RefSeq" id="WP_093312986.1">
    <property type="nucleotide sequence ID" value="NZ_FOZG01000001.1"/>
</dbReference>
<evidence type="ECO:0000256" key="1">
    <source>
        <dbReference type="ARBA" id="ARBA00004571"/>
    </source>
</evidence>
<feature type="signal peptide" evidence="12">
    <location>
        <begin position="1"/>
        <end position="28"/>
    </location>
</feature>
<feature type="chain" id="PRO_5011642266" evidence="12">
    <location>
        <begin position="29"/>
        <end position="807"/>
    </location>
</feature>
<evidence type="ECO:0000256" key="7">
    <source>
        <dbReference type="ARBA" id="ARBA00023065"/>
    </source>
</evidence>
<evidence type="ECO:0000256" key="8">
    <source>
        <dbReference type="ARBA" id="ARBA00023077"/>
    </source>
</evidence>
<dbReference type="GO" id="GO:0009279">
    <property type="term" value="C:cell outer membrane"/>
    <property type="evidence" value="ECO:0007669"/>
    <property type="project" value="UniProtKB-SubCell"/>
</dbReference>
<dbReference type="InterPro" id="IPR039426">
    <property type="entry name" value="TonB-dep_rcpt-like"/>
</dbReference>
<dbReference type="Gene3D" id="2.40.170.20">
    <property type="entry name" value="TonB-dependent receptor, beta-barrel domain"/>
    <property type="match status" value="1"/>
</dbReference>
<evidence type="ECO:0000313" key="14">
    <source>
        <dbReference type="EMBL" id="SFR88759.1"/>
    </source>
</evidence>
<keyword evidence="5 11" id="KW-0812">Transmembrane</keyword>
<evidence type="ECO:0000256" key="11">
    <source>
        <dbReference type="PROSITE-ProRule" id="PRU01360"/>
    </source>
</evidence>
<evidence type="ECO:0000256" key="6">
    <source>
        <dbReference type="ARBA" id="ARBA00023004"/>
    </source>
</evidence>
<organism evidence="14 15">
    <name type="scientific">Sphingomonas jatrophae</name>
    <dbReference type="NCBI Taxonomy" id="1166337"/>
    <lineage>
        <taxon>Bacteria</taxon>
        <taxon>Pseudomonadati</taxon>
        <taxon>Pseudomonadota</taxon>
        <taxon>Alphaproteobacteria</taxon>
        <taxon>Sphingomonadales</taxon>
        <taxon>Sphingomonadaceae</taxon>
        <taxon>Sphingomonas</taxon>
    </lineage>
</organism>
<dbReference type="AlphaFoldDB" id="A0A1I6KC13"/>
<keyword evidence="2 11" id="KW-0813">Transport</keyword>
<evidence type="ECO:0000313" key="15">
    <source>
        <dbReference type="Proteomes" id="UP000198824"/>
    </source>
</evidence>
<dbReference type="STRING" id="1166337.SAMN05192580_1556"/>
<evidence type="ECO:0000256" key="4">
    <source>
        <dbReference type="ARBA" id="ARBA00022496"/>
    </source>
</evidence>
<keyword evidence="6" id="KW-0408">Iron</keyword>
<sequence>MSRSGRMRGRDRAVLLATIATIVPAASAAAAGQDAATAPVGADAPAPAGLEDIIVTARRRAEASQTVPVAVTSFSQQSLDNRHITAAQDLQGQVPSLLIGAAGQTRSTETFTLRGQGTTFLSSPGVVTYFAEAALVPGTFVSTQGPPGMLLDLSNIQVLRGPQGTLFGRNTTGGAILLEPARPTERAGGYLQGQIGNYRDREIEGVVNLPLVEDKLLVRAAGRFVDRRGYTKDVVTGRDYDNRHYYTGRLGITFRPAEGIENYLVAYGTRSSDNGTGYVLAQFNVPLLASRFATRGGCVGVGLGPNCSVLTALATAQQGRDERHVADLRNSYSKVRGWGVHDTLSIDLSDTLTLRNIASYGKLRANIGFDADGSPINIYAVRAPAGLPLDATWQWTEELQLQGNALADKLTYVVGGYADRSKADGPQGQLSNSTLLETTTLRDFDRKSYAVYAQGGFDFGALTPSLDGLKLTAGIRRTWDRSSGFGIAYRTTATGGVACANGVSSNPQTPADCALNASARAAATTWTAGIDYSGVRNLLLYAKASRGYKNGGINYSAVNIERDRFEPEYVKTYEAGFKSDLRLGTVPARLNLTAFKTKYRNIQRAGGDFNPRTFASGAIVLNAGSATINGIELEGQVAPARWFSLSGNYSYLDAGYDEFLFPVLQPTLDCSGRQVSGTANFKCMPFQFAPKHQFSLTGNLTLPLAGDAGELGLVVTYAHIDQQFTLATALEADEPGSMLEGYDLVNATLTWRDVMGAPVDASLFATNLFDKTYRTSNTNSYRTLGVQSTLYGEPRMYGVRLRYRWGS</sequence>
<evidence type="ECO:0000256" key="5">
    <source>
        <dbReference type="ARBA" id="ARBA00022692"/>
    </source>
</evidence>
<comment type="subcellular location">
    <subcellularLocation>
        <location evidence="1 11">Cell outer membrane</location>
        <topology evidence="1 11">Multi-pass membrane protein</topology>
    </subcellularLocation>
</comment>
<keyword evidence="7" id="KW-0406">Ion transport</keyword>
<comment type="similarity">
    <text evidence="11">Belongs to the TonB-dependent receptor family.</text>
</comment>
<dbReference type="OrthoDB" id="7510666at2"/>
<dbReference type="SUPFAM" id="SSF56935">
    <property type="entry name" value="Porins"/>
    <property type="match status" value="1"/>
</dbReference>
<accession>A0A1I6KC13</accession>
<keyword evidence="8" id="KW-0798">TonB box</keyword>
<evidence type="ECO:0000256" key="9">
    <source>
        <dbReference type="ARBA" id="ARBA00023136"/>
    </source>
</evidence>
<gene>
    <name evidence="14" type="ORF">SAMN05192580_1556</name>
</gene>
<dbReference type="InterPro" id="IPR012910">
    <property type="entry name" value="Plug_dom"/>
</dbReference>
<evidence type="ECO:0000256" key="2">
    <source>
        <dbReference type="ARBA" id="ARBA00022448"/>
    </source>
</evidence>
<dbReference type="GO" id="GO:0006826">
    <property type="term" value="P:iron ion transport"/>
    <property type="evidence" value="ECO:0007669"/>
    <property type="project" value="UniProtKB-KW"/>
</dbReference>
<evidence type="ECO:0000256" key="12">
    <source>
        <dbReference type="SAM" id="SignalP"/>
    </source>
</evidence>
<dbReference type="PANTHER" id="PTHR32552">
    <property type="entry name" value="FERRICHROME IRON RECEPTOR-RELATED"/>
    <property type="match status" value="1"/>
</dbReference>
<dbReference type="Pfam" id="PF07715">
    <property type="entry name" value="Plug"/>
    <property type="match status" value="1"/>
</dbReference>
<evidence type="ECO:0000256" key="3">
    <source>
        <dbReference type="ARBA" id="ARBA00022452"/>
    </source>
</evidence>
<dbReference type="EMBL" id="FOZG01000001">
    <property type="protein sequence ID" value="SFR88759.1"/>
    <property type="molecule type" value="Genomic_DNA"/>
</dbReference>
<evidence type="ECO:0000259" key="13">
    <source>
        <dbReference type="Pfam" id="PF07715"/>
    </source>
</evidence>
<dbReference type="PROSITE" id="PS52016">
    <property type="entry name" value="TONB_DEPENDENT_REC_3"/>
    <property type="match status" value="1"/>
</dbReference>
<evidence type="ECO:0000256" key="10">
    <source>
        <dbReference type="ARBA" id="ARBA00023237"/>
    </source>
</evidence>
<feature type="domain" description="TonB-dependent receptor plug" evidence="13">
    <location>
        <begin position="65"/>
        <end position="175"/>
    </location>
</feature>
<dbReference type="Proteomes" id="UP000198824">
    <property type="component" value="Unassembled WGS sequence"/>
</dbReference>